<dbReference type="FunFam" id="3.40.50.150:FF:000440">
    <property type="entry name" value="Os09g0479300 protein"/>
    <property type="match status" value="1"/>
</dbReference>
<evidence type="ECO:0000313" key="2">
    <source>
        <dbReference type="EMBL" id="CAK7345921.1"/>
    </source>
</evidence>
<dbReference type="AlphaFoldDB" id="A0AAV1S421"/>
<dbReference type="PANTHER" id="PTHR11538">
    <property type="entry name" value="PHENYLALANYL-TRNA SYNTHETASE"/>
    <property type="match status" value="1"/>
</dbReference>
<dbReference type="EMBL" id="CAWUPB010001172">
    <property type="protein sequence ID" value="CAK7345921.1"/>
    <property type="molecule type" value="Genomic_DNA"/>
</dbReference>
<gene>
    <name evidence="2" type="ORF">DCAF_LOCUS18584</name>
</gene>
<dbReference type="GO" id="GO:0005737">
    <property type="term" value="C:cytoplasm"/>
    <property type="evidence" value="ECO:0007669"/>
    <property type="project" value="TreeGrafter"/>
</dbReference>
<protein>
    <recommendedName>
        <fullName evidence="1">25S rRNA (uridine-N(3))-methyltransferase BMT5-like domain-containing protein</fullName>
    </recommendedName>
</protein>
<dbReference type="PANTHER" id="PTHR11538:SF26">
    <property type="entry name" value="FERREDOXIN-FOLD ANTICODON-BINDING DOMAIN-CONTAINING PROTEIN 1"/>
    <property type="match status" value="1"/>
</dbReference>
<reference evidence="2 3" key="1">
    <citation type="submission" date="2024-01" db="EMBL/GenBank/DDBJ databases">
        <authorList>
            <person name="Waweru B."/>
        </authorList>
    </citation>
    <scope>NUCLEOTIDE SEQUENCE [LARGE SCALE GENOMIC DNA]</scope>
</reference>
<accession>A0AAV1S421</accession>
<name>A0AAV1S421_9ROSI</name>
<organism evidence="2 3">
    <name type="scientific">Dovyalis caffra</name>
    <dbReference type="NCBI Taxonomy" id="77055"/>
    <lineage>
        <taxon>Eukaryota</taxon>
        <taxon>Viridiplantae</taxon>
        <taxon>Streptophyta</taxon>
        <taxon>Embryophyta</taxon>
        <taxon>Tracheophyta</taxon>
        <taxon>Spermatophyta</taxon>
        <taxon>Magnoliopsida</taxon>
        <taxon>eudicotyledons</taxon>
        <taxon>Gunneridae</taxon>
        <taxon>Pentapetalae</taxon>
        <taxon>rosids</taxon>
        <taxon>fabids</taxon>
        <taxon>Malpighiales</taxon>
        <taxon>Salicaceae</taxon>
        <taxon>Flacourtieae</taxon>
        <taxon>Dovyalis</taxon>
    </lineage>
</organism>
<dbReference type="GO" id="GO:0070042">
    <property type="term" value="F:rRNA (uridine-N3-)-methyltransferase activity"/>
    <property type="evidence" value="ECO:0007669"/>
    <property type="project" value="InterPro"/>
</dbReference>
<evidence type="ECO:0000313" key="3">
    <source>
        <dbReference type="Proteomes" id="UP001314170"/>
    </source>
</evidence>
<evidence type="ECO:0000259" key="1">
    <source>
        <dbReference type="Pfam" id="PF10354"/>
    </source>
</evidence>
<dbReference type="GO" id="GO:0070475">
    <property type="term" value="P:rRNA base methylation"/>
    <property type="evidence" value="ECO:0007669"/>
    <property type="project" value="InterPro"/>
</dbReference>
<keyword evidence="3" id="KW-1185">Reference proteome</keyword>
<proteinExistence type="predicted"/>
<feature type="domain" description="25S rRNA (uridine-N(3))-methyltransferase BMT5-like" evidence="1">
    <location>
        <begin position="49"/>
        <end position="214"/>
    </location>
</feature>
<dbReference type="InterPro" id="IPR019446">
    <property type="entry name" value="BMT5-like"/>
</dbReference>
<comment type="caution">
    <text evidence="2">The sequence shown here is derived from an EMBL/GenBank/DDBJ whole genome shotgun (WGS) entry which is preliminary data.</text>
</comment>
<dbReference type="Proteomes" id="UP001314170">
    <property type="component" value="Unassembled WGS sequence"/>
</dbReference>
<dbReference type="Pfam" id="PF10354">
    <property type="entry name" value="BMT5-like"/>
    <property type="match status" value="1"/>
</dbReference>
<sequence>MKFFQKSVSLLTKETAAMVDKKAMKQVDIREEEDKKKLVKHYSSKHQMLLVGEGDFSFSWCLARSFGSAYKIVASSLDSYDVVIQKYKKAKSNLEDLEKLGACILHGVDVKRMKHHFALRMLKFDQIIFNFPHAGFNGKEDSDIVIEKHKQLVGSFFGNANDMLQADGEIHVTHKTTPPFCDWNILELARRNCLELIKRIDFKIGDYPGYSNKRGDGNRCDESFPLGECSTFKFRSFCTAQKTYGATSNSVSALKRTWQLQGNQIEMFKRQRIAFDRGILQKSFSMNSKDFSDYGLTPLAVKTRTEGASTSLETCGRAITHWGNPVSEIPPSNFARDIGLKVADLVTDNGM</sequence>